<dbReference type="STRING" id="44252.DJ90_4010"/>
<evidence type="ECO:0000313" key="10">
    <source>
        <dbReference type="Proteomes" id="UP000029278"/>
    </source>
</evidence>
<dbReference type="PATRIC" id="fig|44252.3.peg.1112"/>
<dbReference type="Proteomes" id="UP000442469">
    <property type="component" value="Unassembled WGS sequence"/>
</dbReference>
<evidence type="ECO:0000313" key="9">
    <source>
        <dbReference type="EMBL" id="MUG21503.1"/>
    </source>
</evidence>
<comment type="cofactor">
    <cofactor evidence="1">
        <name>Mg(2+)</name>
        <dbReference type="ChEBI" id="CHEBI:18420"/>
    </cofactor>
</comment>
<reference evidence="8 10" key="1">
    <citation type="submission" date="2014-04" db="EMBL/GenBank/DDBJ databases">
        <authorList>
            <person name="Bishop-Lilly K.A."/>
            <person name="Broomall S.M."/>
            <person name="Chain P.S."/>
            <person name="Chertkov O."/>
            <person name="Coyne S.R."/>
            <person name="Daligault H.E."/>
            <person name="Davenport K.W."/>
            <person name="Erkkila T."/>
            <person name="Frey K.G."/>
            <person name="Gibbons H.S."/>
            <person name="Gu W."/>
            <person name="Jaissle J."/>
            <person name="Johnson S.L."/>
            <person name="Koroleva G.I."/>
            <person name="Ladner J.T."/>
            <person name="Lo C.-C."/>
            <person name="Minogue T.D."/>
            <person name="Munk C."/>
            <person name="Palacios G.F."/>
            <person name="Redden C.L."/>
            <person name="Rosenzweig C.N."/>
            <person name="Scholz M.B."/>
            <person name="Teshima H."/>
            <person name="Xu Y."/>
        </authorList>
    </citation>
    <scope>NUCLEOTIDE SEQUENCE [LARGE SCALE GENOMIC DNA]</scope>
    <source>
        <strain evidence="8 10">8244</strain>
    </source>
</reference>
<dbReference type="PANTHER" id="PTHR37311:SF1">
    <property type="entry name" value="2-PHOSPHOSULFOLACTATE PHOSPHATASE-RELATED"/>
    <property type="match status" value="1"/>
</dbReference>
<dbReference type="EMBL" id="WNZZ01000002">
    <property type="protein sequence ID" value="MUG21503.1"/>
    <property type="molecule type" value="Genomic_DNA"/>
</dbReference>
<protein>
    <recommendedName>
        <fullName evidence="4">Probable 2-phosphosulfolactate phosphatase</fullName>
        <ecNumber evidence="3">3.1.3.71</ecNumber>
    </recommendedName>
</protein>
<sequence>MLNIEIMQGGGKMPAASDINVVIDVIRAFTVAHQAFIHGIKGIFLAATPEEAFCLKKENEGCLLAGEEKGLLINGFDLDNSPARIRRADLRGKFLVQKTTNGVKATLNALNAEHVLVTGFSNARTTAEYIKARWLKSHPSITINIIASHPTGDDDLACAEYISGILRGTFAPSAEETRLRILGSEAAQKFYDPGKPDFLPEDMEFCSAELRSDFVMAVNRLNRIPFVEKVIV</sequence>
<dbReference type="Proteomes" id="UP000029278">
    <property type="component" value="Unassembled WGS sequence"/>
</dbReference>
<accession>A0A090ZJF5</accession>
<keyword evidence="10" id="KW-1185">Reference proteome</keyword>
<comment type="caution">
    <text evidence="8">The sequence shown here is derived from an EMBL/GenBank/DDBJ whole genome shotgun (WGS) entry which is preliminary data.</text>
</comment>
<proteinExistence type="inferred from homology"/>
<gene>
    <name evidence="8" type="ORF">DJ90_4010</name>
    <name evidence="9" type="ORF">GNQ08_03540</name>
</gene>
<dbReference type="GO" id="GO:0050545">
    <property type="term" value="F:sulfopyruvate decarboxylase activity"/>
    <property type="evidence" value="ECO:0007669"/>
    <property type="project" value="TreeGrafter"/>
</dbReference>
<dbReference type="OrthoDB" id="4913at2"/>
<dbReference type="GO" id="GO:0050532">
    <property type="term" value="F:2-phosphosulfolactate phosphatase activity"/>
    <property type="evidence" value="ECO:0007669"/>
    <property type="project" value="UniProtKB-EC"/>
</dbReference>
<comment type="similarity">
    <text evidence="2">Belongs to the ComB family.</text>
</comment>
<name>A0A090ZJF5_PAEMA</name>
<dbReference type="Gene3D" id="3.90.1560.10">
    <property type="entry name" value="ComB-like"/>
    <property type="match status" value="1"/>
</dbReference>
<dbReference type="PANTHER" id="PTHR37311">
    <property type="entry name" value="2-PHOSPHOSULFOLACTATE PHOSPHATASE-RELATED"/>
    <property type="match status" value="1"/>
</dbReference>
<dbReference type="HOGENOM" id="CLU_070028_1_0_9"/>
<dbReference type="InterPro" id="IPR036702">
    <property type="entry name" value="ComB-like_sf"/>
</dbReference>
<dbReference type="SUPFAM" id="SSF142823">
    <property type="entry name" value="ComB-like"/>
    <property type="match status" value="1"/>
</dbReference>
<dbReference type="EC" id="3.1.3.71" evidence="3"/>
<evidence type="ECO:0000256" key="6">
    <source>
        <dbReference type="ARBA" id="ARBA00022842"/>
    </source>
</evidence>
<evidence type="ECO:0000256" key="4">
    <source>
        <dbReference type="ARBA" id="ARBA00021948"/>
    </source>
</evidence>
<evidence type="ECO:0000256" key="5">
    <source>
        <dbReference type="ARBA" id="ARBA00022801"/>
    </source>
</evidence>
<organism evidence="8 10">
    <name type="scientific">Paenibacillus macerans</name>
    <name type="common">Bacillus macerans</name>
    <dbReference type="NCBI Taxonomy" id="44252"/>
    <lineage>
        <taxon>Bacteria</taxon>
        <taxon>Bacillati</taxon>
        <taxon>Bacillota</taxon>
        <taxon>Bacilli</taxon>
        <taxon>Bacillales</taxon>
        <taxon>Paenibacillaceae</taxon>
        <taxon>Paenibacillus</taxon>
    </lineage>
</organism>
<comment type="catalytic activity">
    <reaction evidence="7">
        <text>(2R)-O-phospho-3-sulfolactate + H2O = (2R)-3-sulfolactate + phosphate</text>
        <dbReference type="Rhea" id="RHEA:23416"/>
        <dbReference type="ChEBI" id="CHEBI:15377"/>
        <dbReference type="ChEBI" id="CHEBI:15597"/>
        <dbReference type="ChEBI" id="CHEBI:43474"/>
        <dbReference type="ChEBI" id="CHEBI:58738"/>
        <dbReference type="EC" id="3.1.3.71"/>
    </reaction>
</comment>
<dbReference type="GO" id="GO:0000287">
    <property type="term" value="F:magnesium ion binding"/>
    <property type="evidence" value="ECO:0007669"/>
    <property type="project" value="InterPro"/>
</dbReference>
<evidence type="ECO:0000256" key="7">
    <source>
        <dbReference type="ARBA" id="ARBA00033711"/>
    </source>
</evidence>
<evidence type="ECO:0000256" key="2">
    <source>
        <dbReference type="ARBA" id="ARBA00009997"/>
    </source>
</evidence>
<keyword evidence="5" id="KW-0378">Hydrolase</keyword>
<reference evidence="9 11" key="2">
    <citation type="submission" date="2019-11" db="EMBL/GenBank/DDBJ databases">
        <title>Draft genome sequences of five Paenibacillus species of dairy origin.</title>
        <authorList>
            <person name="Olajide A.M."/>
            <person name="Chen S."/>
            <person name="Lapointe G."/>
        </authorList>
    </citation>
    <scope>NUCLEOTIDE SEQUENCE [LARGE SCALE GENOMIC DNA]</scope>
    <source>
        <strain evidence="9 11">3CT49</strain>
    </source>
</reference>
<evidence type="ECO:0000313" key="11">
    <source>
        <dbReference type="Proteomes" id="UP000442469"/>
    </source>
</evidence>
<evidence type="ECO:0000256" key="1">
    <source>
        <dbReference type="ARBA" id="ARBA00001946"/>
    </source>
</evidence>
<dbReference type="AlphaFoldDB" id="A0A090ZJF5"/>
<dbReference type="Pfam" id="PF04029">
    <property type="entry name" value="2-ph_phosp"/>
    <property type="match status" value="1"/>
</dbReference>
<evidence type="ECO:0000313" key="8">
    <source>
        <dbReference type="EMBL" id="KFN10752.1"/>
    </source>
</evidence>
<dbReference type="InterPro" id="IPR005238">
    <property type="entry name" value="ComB-like"/>
</dbReference>
<keyword evidence="6" id="KW-0460">Magnesium</keyword>
<evidence type="ECO:0000256" key="3">
    <source>
        <dbReference type="ARBA" id="ARBA00012953"/>
    </source>
</evidence>
<dbReference type="EMBL" id="JMQA01000017">
    <property type="protein sequence ID" value="KFN10752.1"/>
    <property type="molecule type" value="Genomic_DNA"/>
</dbReference>